<dbReference type="InterPro" id="IPR042295">
    <property type="entry name" value="NarX-like_N_sf"/>
</dbReference>
<dbReference type="GO" id="GO:0000155">
    <property type="term" value="F:phosphorelay sensor kinase activity"/>
    <property type="evidence" value="ECO:0007669"/>
    <property type="project" value="UniProtKB-UniRule"/>
</dbReference>
<dbReference type="InterPro" id="IPR050482">
    <property type="entry name" value="Sensor_HK_TwoCompSys"/>
</dbReference>
<dbReference type="Gene3D" id="1.10.287.130">
    <property type="match status" value="1"/>
</dbReference>
<dbReference type="PROSITE" id="PS50109">
    <property type="entry name" value="HIS_KIN"/>
    <property type="match status" value="1"/>
</dbReference>
<comment type="catalytic activity">
    <reaction evidence="1 7">
        <text>ATP + protein L-histidine = ADP + protein N-phospho-L-histidine.</text>
        <dbReference type="EC" id="2.7.13.3"/>
    </reaction>
</comment>
<keyword evidence="12" id="KW-1185">Reference proteome</keyword>
<keyword evidence="6 7" id="KW-0902">Two-component regulatory system</keyword>
<dbReference type="GO" id="GO:0005524">
    <property type="term" value="F:ATP binding"/>
    <property type="evidence" value="ECO:0007669"/>
    <property type="project" value="UniProtKB-UniRule"/>
</dbReference>
<dbReference type="PANTHER" id="PTHR24421:SF51">
    <property type="entry name" value="NITRATE_NITRITE SENSOR PROTEIN NARX"/>
    <property type="match status" value="1"/>
</dbReference>
<proteinExistence type="predicted"/>
<keyword evidence="7" id="KW-0997">Cell inner membrane</keyword>
<dbReference type="SMART" id="SM00304">
    <property type="entry name" value="HAMP"/>
    <property type="match status" value="1"/>
</dbReference>
<dbReference type="Proteomes" id="UP000199698">
    <property type="component" value="Unassembled WGS sequence"/>
</dbReference>
<dbReference type="InterPro" id="IPR003594">
    <property type="entry name" value="HATPase_dom"/>
</dbReference>
<keyword evidence="7" id="KW-0067">ATP-binding</keyword>
<dbReference type="CDD" id="cd06225">
    <property type="entry name" value="HAMP"/>
    <property type="match status" value="1"/>
</dbReference>
<evidence type="ECO:0000313" key="11">
    <source>
        <dbReference type="EMBL" id="SCB78688.1"/>
    </source>
</evidence>
<dbReference type="Gene3D" id="1.20.120.960">
    <property type="entry name" value="Histidine kinase NarX, sensor domain"/>
    <property type="match status" value="1"/>
</dbReference>
<dbReference type="PANTHER" id="PTHR24421">
    <property type="entry name" value="NITRATE/NITRITE SENSOR PROTEIN NARX-RELATED"/>
    <property type="match status" value="1"/>
</dbReference>
<reference evidence="12" key="1">
    <citation type="submission" date="2016-08" db="EMBL/GenBank/DDBJ databases">
        <authorList>
            <person name="Varghese N."/>
            <person name="Submissions Spin"/>
        </authorList>
    </citation>
    <scope>NUCLEOTIDE SEQUENCE [LARGE SCALE GENOMIC DNA]</scope>
    <source>
        <strain evidence="12">R-53144</strain>
    </source>
</reference>
<dbReference type="SMART" id="SM00387">
    <property type="entry name" value="HATPase_c"/>
    <property type="match status" value="1"/>
</dbReference>
<evidence type="ECO:0000313" key="12">
    <source>
        <dbReference type="Proteomes" id="UP000199698"/>
    </source>
</evidence>
<keyword evidence="7" id="KW-1003">Cell membrane</keyword>
<sequence>MSKIKIRPTESIINRLTLLLFCLGAIALVALSFSIQIANDTKGGAYMVNQLGLLRMKNYQLLSLIPLNKKEYDRLNIFIDISSSQQHLMLLKRYGLINEFNQLEADWQIQLVPKIQHAKKIDDIKAEIENYVVRINHLVQKIDQKTENKIYYISQLQQFFIVIIICFLIIQIYYLRYYLLAPWKKLIEMAEAISNHDFSQRVNIKSKKNEFDLLGHAFNKMSAQIESQYLLLEKQVAEKTDKLQQTNKMISFQYQATKKLYTSAPLCERCLKILRELEELVPLTQFQIRFYESEDPKHYQQISYNNEQKLPYCQNIKCNACLIPSKTNSPNGVQRYWYLQENEQKYGILFAYQPTEIILTDEQENLIMGLIEQITTAIKLDKQIEQQKQYLLMNERSAMARELHDSIAQSLSCLKIHLSCLQIQSDLTSQNSIELLAMMRKEVNITYSQLRELITSFRLRLSQTGFYTNLMELIEEFNEKLPFNIQFEYQLPLNIINSKYTFHLLQIIREALNNIYKHAKATQAIVSLKMDEDNIITIHIEDNGIGLQNDIKQDNHYGLIIMRDRVEILNGNLTINSLPHKGTQIVVTFKANKTIPFQIIETIKNGANI</sequence>
<dbReference type="InterPro" id="IPR011712">
    <property type="entry name" value="Sig_transdc_His_kin_sub3_dim/P"/>
</dbReference>
<dbReference type="PIRSF" id="PIRSF003167">
    <property type="entry name" value="STHK_NarX/NarQ"/>
    <property type="match status" value="1"/>
</dbReference>
<feature type="transmembrane region" description="Helical" evidence="8">
    <location>
        <begin position="159"/>
        <end position="179"/>
    </location>
</feature>
<dbReference type="CDD" id="cd16917">
    <property type="entry name" value="HATPase_UhpB-NarQ-NarX-like"/>
    <property type="match status" value="1"/>
</dbReference>
<dbReference type="Pfam" id="PF02518">
    <property type="entry name" value="HATPase_c"/>
    <property type="match status" value="1"/>
</dbReference>
<dbReference type="SUPFAM" id="SSF158472">
    <property type="entry name" value="HAMP domain-like"/>
    <property type="match status" value="1"/>
</dbReference>
<evidence type="ECO:0000256" key="5">
    <source>
        <dbReference type="ARBA" id="ARBA00022777"/>
    </source>
</evidence>
<comment type="subcellular location">
    <subcellularLocation>
        <location evidence="7">Cell inner membrane</location>
    </subcellularLocation>
    <subcellularLocation>
        <location evidence="2">Membrane</location>
    </subcellularLocation>
</comment>
<feature type="domain" description="HAMP" evidence="10">
    <location>
        <begin position="177"/>
        <end position="230"/>
    </location>
</feature>
<keyword evidence="7" id="KW-0547">Nucleotide-binding</keyword>
<dbReference type="RefSeq" id="WP_091119790.1">
    <property type="nucleotide sequence ID" value="NZ_FMBA01000003.1"/>
</dbReference>
<accession>A0A1C3Z8W2</accession>
<evidence type="ECO:0000256" key="7">
    <source>
        <dbReference type="PIRNR" id="PIRNR003167"/>
    </source>
</evidence>
<dbReference type="Pfam" id="PF00672">
    <property type="entry name" value="HAMP"/>
    <property type="match status" value="1"/>
</dbReference>
<evidence type="ECO:0000256" key="4">
    <source>
        <dbReference type="ARBA" id="ARBA00022679"/>
    </source>
</evidence>
<dbReference type="SUPFAM" id="SSF55874">
    <property type="entry name" value="ATPase domain of HSP90 chaperone/DNA topoisomerase II/histidine kinase"/>
    <property type="match status" value="1"/>
</dbReference>
<keyword evidence="7 8" id="KW-0472">Membrane</keyword>
<dbReference type="STRING" id="1798183.GA0061080_100371"/>
<dbReference type="GO" id="GO:0005886">
    <property type="term" value="C:plasma membrane"/>
    <property type="evidence" value="ECO:0007669"/>
    <property type="project" value="UniProtKB-SubCell"/>
</dbReference>
<evidence type="ECO:0000256" key="8">
    <source>
        <dbReference type="SAM" id="Phobius"/>
    </source>
</evidence>
<name>A0A1C3Z8W2_9GAMM</name>
<dbReference type="CDD" id="cd22900">
    <property type="entry name" value="NarX_sensor"/>
    <property type="match status" value="1"/>
</dbReference>
<dbReference type="Pfam" id="PF07730">
    <property type="entry name" value="HisKA_3"/>
    <property type="match status" value="1"/>
</dbReference>
<dbReference type="NCBIfam" id="NF007896">
    <property type="entry name" value="PRK10600.1"/>
    <property type="match status" value="1"/>
</dbReference>
<keyword evidence="8" id="KW-0812">Transmembrane</keyword>
<gene>
    <name evidence="11" type="ORF">GA0061080_100371</name>
</gene>
<evidence type="ECO:0000256" key="3">
    <source>
        <dbReference type="ARBA" id="ARBA00022553"/>
    </source>
</evidence>
<dbReference type="InterPro" id="IPR005467">
    <property type="entry name" value="His_kinase_dom"/>
</dbReference>
<protein>
    <recommendedName>
        <fullName evidence="7">Sensor protein</fullName>
        <ecNumber evidence="7">2.7.13.3</ecNumber>
    </recommendedName>
</protein>
<dbReference type="EMBL" id="FMBA01000003">
    <property type="protein sequence ID" value="SCB78688.1"/>
    <property type="molecule type" value="Genomic_DNA"/>
</dbReference>
<dbReference type="EC" id="2.7.13.3" evidence="7"/>
<feature type="domain" description="Histidine kinase" evidence="9">
    <location>
        <begin position="402"/>
        <end position="593"/>
    </location>
</feature>
<evidence type="ECO:0000256" key="1">
    <source>
        <dbReference type="ARBA" id="ARBA00000085"/>
    </source>
</evidence>
<organism evidence="11 12">
    <name type="scientific">Gilliamella intestini</name>
    <dbReference type="NCBI Taxonomy" id="1798183"/>
    <lineage>
        <taxon>Bacteria</taxon>
        <taxon>Pseudomonadati</taxon>
        <taxon>Pseudomonadota</taxon>
        <taxon>Gammaproteobacteria</taxon>
        <taxon>Orbales</taxon>
        <taxon>Orbaceae</taxon>
        <taxon>Gilliamella</taxon>
    </lineage>
</organism>
<dbReference type="Gene3D" id="3.30.565.10">
    <property type="entry name" value="Histidine kinase-like ATPase, C-terminal domain"/>
    <property type="match status" value="1"/>
</dbReference>
<dbReference type="InterPro" id="IPR016380">
    <property type="entry name" value="Sig_transdc_His_kin_NarX/NarQ"/>
</dbReference>
<keyword evidence="8" id="KW-1133">Transmembrane helix</keyword>
<dbReference type="OrthoDB" id="9811306at2"/>
<keyword evidence="5 7" id="KW-0418">Kinase</keyword>
<dbReference type="InterPro" id="IPR036890">
    <property type="entry name" value="HATPase_C_sf"/>
</dbReference>
<keyword evidence="3" id="KW-0597">Phosphoprotein</keyword>
<dbReference type="Gene3D" id="1.20.5.1930">
    <property type="match status" value="1"/>
</dbReference>
<dbReference type="GO" id="GO:0046983">
    <property type="term" value="F:protein dimerization activity"/>
    <property type="evidence" value="ECO:0007669"/>
    <property type="project" value="UniProtKB-UniRule"/>
</dbReference>
<evidence type="ECO:0000256" key="2">
    <source>
        <dbReference type="ARBA" id="ARBA00004370"/>
    </source>
</evidence>
<dbReference type="InterPro" id="IPR003660">
    <property type="entry name" value="HAMP_dom"/>
</dbReference>
<evidence type="ECO:0000256" key="6">
    <source>
        <dbReference type="ARBA" id="ARBA00023012"/>
    </source>
</evidence>
<dbReference type="AlphaFoldDB" id="A0A1C3Z8W2"/>
<keyword evidence="4 7" id="KW-0808">Transferase</keyword>
<evidence type="ECO:0000259" key="10">
    <source>
        <dbReference type="PROSITE" id="PS50885"/>
    </source>
</evidence>
<evidence type="ECO:0000259" key="9">
    <source>
        <dbReference type="PROSITE" id="PS50109"/>
    </source>
</evidence>
<dbReference type="PROSITE" id="PS50885">
    <property type="entry name" value="HAMP"/>
    <property type="match status" value="1"/>
</dbReference>